<evidence type="ECO:0008006" key="4">
    <source>
        <dbReference type="Google" id="ProtNLM"/>
    </source>
</evidence>
<name>A0A0C5WCY9_9FLAO</name>
<dbReference type="OrthoDB" id="1429481at2"/>
<protein>
    <recommendedName>
        <fullName evidence="4">SCP domain-containing protein</fullName>
    </recommendedName>
</protein>
<gene>
    <name evidence="2" type="ORF">AW14_10520</name>
</gene>
<proteinExistence type="predicted"/>
<organism evidence="2 3">
    <name type="scientific">Siansivirga zeaxanthinifaciens CC-SAMT-1</name>
    <dbReference type="NCBI Taxonomy" id="1454006"/>
    <lineage>
        <taxon>Bacteria</taxon>
        <taxon>Pseudomonadati</taxon>
        <taxon>Bacteroidota</taxon>
        <taxon>Flavobacteriia</taxon>
        <taxon>Flavobacteriales</taxon>
        <taxon>Flavobacteriaceae</taxon>
        <taxon>Siansivirga</taxon>
    </lineage>
</organism>
<accession>A0A0C5WCY9</accession>
<evidence type="ECO:0000313" key="2">
    <source>
        <dbReference type="EMBL" id="AJR04923.1"/>
    </source>
</evidence>
<dbReference type="HOGENOM" id="CLU_136805_0_0_10"/>
<dbReference type="RefSeq" id="WP_044638713.1">
    <property type="nucleotide sequence ID" value="NZ_CP007202.1"/>
</dbReference>
<dbReference type="KEGG" id="sze:AW14_10520"/>
<dbReference type="Proteomes" id="UP000032229">
    <property type="component" value="Chromosome"/>
</dbReference>
<reference evidence="2 3" key="1">
    <citation type="submission" date="2014-02" db="EMBL/GenBank/DDBJ databases">
        <authorList>
            <person name="Young C.-C."/>
            <person name="Hameed A."/>
            <person name="Huang H.-C."/>
            <person name="Shahina M."/>
        </authorList>
    </citation>
    <scope>NUCLEOTIDE SEQUENCE [LARGE SCALE GENOMIC DNA]</scope>
    <source>
        <strain evidence="2 3">CC-SAMT-1</strain>
    </source>
</reference>
<feature type="signal peptide" evidence="1">
    <location>
        <begin position="1"/>
        <end position="19"/>
    </location>
</feature>
<dbReference type="STRING" id="1454006.AW14_10520"/>
<evidence type="ECO:0000256" key="1">
    <source>
        <dbReference type="SAM" id="SignalP"/>
    </source>
</evidence>
<evidence type="ECO:0000313" key="3">
    <source>
        <dbReference type="Proteomes" id="UP000032229"/>
    </source>
</evidence>
<keyword evidence="3" id="KW-1185">Reference proteome</keyword>
<feature type="chain" id="PRO_5002184041" description="SCP domain-containing protein" evidence="1">
    <location>
        <begin position="20"/>
        <end position="165"/>
    </location>
</feature>
<dbReference type="AlphaFoldDB" id="A0A0C5WCY9"/>
<keyword evidence="1" id="KW-0732">Signal</keyword>
<sequence>MKIKIVVILLLMMPFFAKAQHFKLIKPNIETLNAELEKNNYSENIVYLYLIKNYKTISEKYNTKKNDFPDYEVCAFNQKFEKNILYWEEQCGEATGIKSKLTLPKSDKASVIEWVEMIFNSSPMDIKHGWNTKQTKFGPTDDGAGCYFEIIETKTNTIIDMFCGC</sequence>
<dbReference type="EMBL" id="CP007202">
    <property type="protein sequence ID" value="AJR04923.1"/>
    <property type="molecule type" value="Genomic_DNA"/>
</dbReference>